<dbReference type="InterPro" id="IPR036259">
    <property type="entry name" value="MFS_trans_sf"/>
</dbReference>
<evidence type="ECO:0000256" key="4">
    <source>
        <dbReference type="ARBA" id="ARBA00022692"/>
    </source>
</evidence>
<comment type="catalytic activity">
    <reaction evidence="18">
        <text>L-histidyl-L-alpha-amino acid(out) = L-histidyl-L-alpha-amino acid(in)</text>
        <dbReference type="Rhea" id="RHEA:79379"/>
        <dbReference type="ChEBI" id="CHEBI:229964"/>
    </reaction>
</comment>
<evidence type="ECO:0000256" key="18">
    <source>
        <dbReference type="ARBA" id="ARBA00044912"/>
    </source>
</evidence>
<evidence type="ECO:0000256" key="21">
    <source>
        <dbReference type="ARBA" id="ARBA00044985"/>
    </source>
</evidence>
<evidence type="ECO:0000256" key="16">
    <source>
        <dbReference type="ARBA" id="ARBA00044900"/>
    </source>
</evidence>
<evidence type="ECO:0000256" key="8">
    <source>
        <dbReference type="ARBA" id="ARBA00044876"/>
    </source>
</evidence>
<feature type="transmembrane region" description="Helical" evidence="25">
    <location>
        <begin position="78"/>
        <end position="97"/>
    </location>
</feature>
<organism evidence="27 28">
    <name type="scientific">Francisella halioticida</name>
    <dbReference type="NCBI Taxonomy" id="549298"/>
    <lineage>
        <taxon>Bacteria</taxon>
        <taxon>Pseudomonadati</taxon>
        <taxon>Pseudomonadota</taxon>
        <taxon>Gammaproteobacteria</taxon>
        <taxon>Thiotrichales</taxon>
        <taxon>Francisellaceae</taxon>
        <taxon>Francisella</taxon>
    </lineage>
</organism>
<comment type="catalytic activity">
    <reaction evidence="16">
        <text>L-lysyl-L-lysine(out) = L-lysyl-L-lysine(in)</text>
        <dbReference type="Rhea" id="RHEA:79403"/>
        <dbReference type="ChEBI" id="CHEBI:229956"/>
    </reaction>
</comment>
<feature type="transmembrane region" description="Helical" evidence="25">
    <location>
        <begin position="339"/>
        <end position="363"/>
    </location>
</feature>
<keyword evidence="28" id="KW-1185">Reference proteome</keyword>
<dbReference type="Proteomes" id="UP000249910">
    <property type="component" value="Chromosome"/>
</dbReference>
<evidence type="ECO:0000256" key="3">
    <source>
        <dbReference type="ARBA" id="ARBA00022448"/>
    </source>
</evidence>
<comment type="catalytic activity">
    <reaction evidence="9">
        <text>L-histidyl-glycine(out) = L-histidyl-glycine(in)</text>
        <dbReference type="Rhea" id="RHEA:79395"/>
        <dbReference type="ChEBI" id="CHEBI:229957"/>
    </reaction>
</comment>
<comment type="catalytic activity">
    <reaction evidence="15">
        <text>L-arginyl-L-alpha-amino acid(out) = L-arginyl-L-alpha-amino acid(in)</text>
        <dbReference type="Rhea" id="RHEA:79371"/>
        <dbReference type="ChEBI" id="CHEBI:84315"/>
    </reaction>
</comment>
<evidence type="ECO:0000256" key="19">
    <source>
        <dbReference type="ARBA" id="ARBA00044919"/>
    </source>
</evidence>
<evidence type="ECO:0000256" key="14">
    <source>
        <dbReference type="ARBA" id="ARBA00044898"/>
    </source>
</evidence>
<evidence type="ECO:0000256" key="5">
    <source>
        <dbReference type="ARBA" id="ARBA00022989"/>
    </source>
</evidence>
<evidence type="ECO:0000256" key="20">
    <source>
        <dbReference type="ARBA" id="ARBA00044924"/>
    </source>
</evidence>
<dbReference type="CDD" id="cd06174">
    <property type="entry name" value="MFS"/>
    <property type="match status" value="1"/>
</dbReference>
<feature type="transmembrane region" description="Helical" evidence="25">
    <location>
        <begin position="285"/>
        <end position="302"/>
    </location>
</feature>
<evidence type="ECO:0000256" key="6">
    <source>
        <dbReference type="ARBA" id="ARBA00023136"/>
    </source>
</evidence>
<dbReference type="InterPro" id="IPR020846">
    <property type="entry name" value="MFS_dom"/>
</dbReference>
<feature type="transmembrane region" description="Helical" evidence="25">
    <location>
        <begin position="164"/>
        <end position="186"/>
    </location>
</feature>
<evidence type="ECO:0000313" key="27">
    <source>
        <dbReference type="EMBL" id="ASG67191.1"/>
    </source>
</evidence>
<feature type="transmembrane region" description="Helical" evidence="25">
    <location>
        <begin position="48"/>
        <end position="66"/>
    </location>
</feature>
<keyword evidence="4 25" id="KW-0812">Transmembrane</keyword>
<comment type="catalytic activity">
    <reaction evidence="13">
        <text>L-alpha-aminoacyl-L-lysine(out) = L-alpha-aminoacyl-L-lysine(in)</text>
        <dbReference type="Rhea" id="RHEA:79383"/>
        <dbReference type="ChEBI" id="CHEBI:229966"/>
    </reaction>
</comment>
<comment type="function">
    <text evidence="23">Lysosomal dipeptide uniporter that selectively exports lysine, arginine or histidine-containing dipeptides with a net positive charge from the lysosome lumen into the cytosol. Could play a role in a specific type of protein O-glycosylation indirectly regulating macrophages migration and tissue invasion. Also essential for liver homeostasis.</text>
</comment>
<evidence type="ECO:0000256" key="23">
    <source>
        <dbReference type="ARBA" id="ARBA00045709"/>
    </source>
</evidence>
<dbReference type="PANTHER" id="PTHR23512:SF3">
    <property type="entry name" value="MAJOR FACILITATOR SUPERFAMILY DOMAIN-CONTAINING PROTEIN 1"/>
    <property type="match status" value="1"/>
</dbReference>
<feature type="domain" description="Major facilitator superfamily (MFS) profile" evidence="26">
    <location>
        <begin position="8"/>
        <end position="407"/>
    </location>
</feature>
<dbReference type="PROSITE" id="PS50850">
    <property type="entry name" value="MFS"/>
    <property type="match status" value="1"/>
</dbReference>
<name>A0ABN5AWB1_9GAMM</name>
<dbReference type="PANTHER" id="PTHR23512">
    <property type="entry name" value="MAJOR FACILITATOR SUPERFAMILY DOMAIN-CONTAINING PROTEIN 1"/>
    <property type="match status" value="1"/>
</dbReference>
<reference evidence="27 28" key="1">
    <citation type="submission" date="2017-06" db="EMBL/GenBank/DDBJ databases">
        <title>Complete genome of Francisella halioticida.</title>
        <authorList>
            <person name="Sjodin A."/>
        </authorList>
    </citation>
    <scope>NUCLEOTIDE SEQUENCE [LARGE SCALE GENOMIC DNA]</scope>
    <source>
        <strain evidence="27 28">DSM 23729</strain>
    </source>
</reference>
<feature type="transmembrane region" description="Helical" evidence="25">
    <location>
        <begin position="219"/>
        <end position="242"/>
    </location>
</feature>
<evidence type="ECO:0000256" key="17">
    <source>
        <dbReference type="ARBA" id="ARBA00044903"/>
    </source>
</evidence>
<comment type="similarity">
    <text evidence="2">Belongs to the major facilitator superfamily.</text>
</comment>
<comment type="subcellular location">
    <subcellularLocation>
        <location evidence="1">Lysosome membrane</location>
        <topology evidence="1">Multi-pass membrane protein</topology>
    </subcellularLocation>
</comment>
<evidence type="ECO:0000256" key="13">
    <source>
        <dbReference type="ARBA" id="ARBA00044893"/>
    </source>
</evidence>
<feature type="transmembrane region" description="Helical" evidence="25">
    <location>
        <begin position="135"/>
        <end position="158"/>
    </location>
</feature>
<dbReference type="EMBL" id="CP022132">
    <property type="protein sequence ID" value="ASG67191.1"/>
    <property type="molecule type" value="Genomic_DNA"/>
</dbReference>
<accession>A0ABN5AWB1</accession>
<comment type="catalytic activity">
    <reaction evidence="11">
        <text>L-alpha-aminoacyl-L-histidine(out) = L-alpha-aminoacyl-L-histidine(in)</text>
        <dbReference type="Rhea" id="RHEA:79375"/>
        <dbReference type="ChEBI" id="CHEBI:229967"/>
    </reaction>
</comment>
<feature type="transmembrane region" description="Helical" evidence="25">
    <location>
        <begin position="254"/>
        <end position="273"/>
    </location>
</feature>
<comment type="catalytic activity">
    <reaction evidence="8">
        <text>L-lysyl-L-alanine(out) = L-lysyl-L-alanine(in)</text>
        <dbReference type="Rhea" id="RHEA:79399"/>
        <dbReference type="ChEBI" id="CHEBI:229954"/>
    </reaction>
</comment>
<keyword evidence="6 25" id="KW-0472">Membrane</keyword>
<proteinExistence type="inferred from homology"/>
<evidence type="ECO:0000256" key="10">
    <source>
        <dbReference type="ARBA" id="ARBA00044881"/>
    </source>
</evidence>
<feature type="transmembrane region" description="Helical" evidence="25">
    <location>
        <begin position="308"/>
        <end position="327"/>
    </location>
</feature>
<comment type="catalytic activity">
    <reaction evidence="14">
        <text>L-aspartyl-L-lysine(out) = L-aspartyl-L-lysine(in)</text>
        <dbReference type="Rhea" id="RHEA:79411"/>
        <dbReference type="ChEBI" id="CHEBI:229953"/>
    </reaction>
</comment>
<keyword evidence="7" id="KW-0458">Lysosome</keyword>
<comment type="subunit">
    <text evidence="24">Homodimer. Interacts with lysosomal protein GLMP (via lumenal domain); the interaction starts while both proteins are still in the endoplasmic reticulum and is required for stabilization of MFSD1 in lysosomes but has no direct effect on its targeting to lysosomes or transporter activity.</text>
</comment>
<evidence type="ECO:0000256" key="15">
    <source>
        <dbReference type="ARBA" id="ARBA00044899"/>
    </source>
</evidence>
<evidence type="ECO:0000256" key="7">
    <source>
        <dbReference type="ARBA" id="ARBA00023228"/>
    </source>
</evidence>
<comment type="catalytic activity">
    <reaction evidence="17">
        <text>L-arginyl-glycine(out) = L-arginyl-glycine(in)</text>
        <dbReference type="Rhea" id="RHEA:79391"/>
        <dbReference type="ChEBI" id="CHEBI:229955"/>
    </reaction>
</comment>
<evidence type="ECO:0000256" key="12">
    <source>
        <dbReference type="ARBA" id="ARBA00044891"/>
    </source>
</evidence>
<evidence type="ECO:0000256" key="22">
    <source>
        <dbReference type="ARBA" id="ARBA00045018"/>
    </source>
</evidence>
<evidence type="ECO:0000256" key="2">
    <source>
        <dbReference type="ARBA" id="ARBA00008335"/>
    </source>
</evidence>
<comment type="catalytic activity">
    <reaction evidence="10">
        <text>L-alpha-aminoacyl-L-arginine(out) = L-alpha-aminoacyl-L-arginine(in)</text>
        <dbReference type="Rhea" id="RHEA:79367"/>
        <dbReference type="ChEBI" id="CHEBI:229968"/>
    </reaction>
</comment>
<comment type="catalytic activity">
    <reaction evidence="12">
        <text>L-lysyl-L-alpha-amino acid(out) = L-lysyl-L-alpha-amino acid(in)</text>
        <dbReference type="Rhea" id="RHEA:79387"/>
        <dbReference type="ChEBI" id="CHEBI:229965"/>
    </reaction>
</comment>
<dbReference type="Pfam" id="PF07690">
    <property type="entry name" value="MFS_1"/>
    <property type="match status" value="2"/>
</dbReference>
<dbReference type="InterPro" id="IPR011701">
    <property type="entry name" value="MFS"/>
</dbReference>
<feature type="transmembrane region" description="Helical" evidence="25">
    <location>
        <begin position="103"/>
        <end position="128"/>
    </location>
</feature>
<evidence type="ECO:0000256" key="24">
    <source>
        <dbReference type="ARBA" id="ARBA00046376"/>
    </source>
</evidence>
<evidence type="ECO:0000256" key="11">
    <source>
        <dbReference type="ARBA" id="ARBA00044884"/>
    </source>
</evidence>
<comment type="catalytic activity">
    <reaction evidence="19">
        <text>L-alanyl-L-lysine(out) = L-alanyl-L-lysine(in)</text>
        <dbReference type="Rhea" id="RHEA:79415"/>
        <dbReference type="ChEBI" id="CHEBI:192470"/>
    </reaction>
</comment>
<comment type="catalytic activity">
    <reaction evidence="20">
        <text>L-lysyl-glycine(out) = L-lysyl-glycine(in)</text>
        <dbReference type="Rhea" id="RHEA:79407"/>
        <dbReference type="ChEBI" id="CHEBI:191202"/>
    </reaction>
</comment>
<feature type="transmembrane region" description="Helical" evidence="25">
    <location>
        <begin position="7"/>
        <end position="28"/>
    </location>
</feature>
<evidence type="ECO:0000313" key="28">
    <source>
        <dbReference type="Proteomes" id="UP000249910"/>
    </source>
</evidence>
<evidence type="ECO:0000256" key="1">
    <source>
        <dbReference type="ARBA" id="ARBA00004155"/>
    </source>
</evidence>
<sequence length="407" mass="45138">MQNITRVGFTIWFMCAFFYALEFIVRASGNSLYNSFIIAPYDLSPEQISVFSSAFYWAYVASQLPAGILVDKFSIKKIMLVSTFLFSIGVFIATRTTSQEYLILYRVLAGIGGGFAFLCALKAIAIWLPKRTFPLFTGATQMLMYGAGTITGLPFVILANHFSVQVIMSVILIVSTLLFLSVLFFVPSNESHDQKNVDELADTHTKIEDIPIVFKIKQILLNGFFCFTIYGTTAVFADLWSYRFLSLDGYPKGYAGLASSMIFIGIAVFSPLWGILATILNKQKILLTIASALGFFVVIAIVYMHLDPVVMCVLCVLWGGMQAVHVLNFTILRAHISPLYIATGLAMVNLFIPLSGAVLQPFVGYTVSFLDKSGFEHLSSFKYALLILPILMLLSVILTLFIKEKKA</sequence>
<protein>
    <recommendedName>
        <fullName evidence="21">Lysosomal dipeptide transporter MFSD1</fullName>
    </recommendedName>
    <alternativeName>
        <fullName evidence="22">Major facilitator superfamily domain-containing protein 1</fullName>
    </alternativeName>
</protein>
<keyword evidence="3" id="KW-0813">Transport</keyword>
<dbReference type="SUPFAM" id="SSF103473">
    <property type="entry name" value="MFS general substrate transporter"/>
    <property type="match status" value="1"/>
</dbReference>
<evidence type="ECO:0000256" key="9">
    <source>
        <dbReference type="ARBA" id="ARBA00044878"/>
    </source>
</evidence>
<keyword evidence="5 25" id="KW-1133">Transmembrane helix</keyword>
<dbReference type="Gene3D" id="1.20.1250.20">
    <property type="entry name" value="MFS general substrate transporter like domains"/>
    <property type="match status" value="2"/>
</dbReference>
<gene>
    <name evidence="27" type="ORF">CDV26_01230</name>
</gene>
<evidence type="ECO:0000256" key="25">
    <source>
        <dbReference type="SAM" id="Phobius"/>
    </source>
</evidence>
<feature type="transmembrane region" description="Helical" evidence="25">
    <location>
        <begin position="383"/>
        <end position="402"/>
    </location>
</feature>
<dbReference type="RefSeq" id="WP_088771746.1">
    <property type="nucleotide sequence ID" value="NZ_AP023082.1"/>
</dbReference>
<evidence type="ECO:0000259" key="26">
    <source>
        <dbReference type="PROSITE" id="PS50850"/>
    </source>
</evidence>
<dbReference type="InterPro" id="IPR052187">
    <property type="entry name" value="MFSD1"/>
</dbReference>